<dbReference type="Proteomes" id="UP000663760">
    <property type="component" value="Chromosome 1"/>
</dbReference>
<evidence type="ECO:0000313" key="3">
    <source>
        <dbReference type="Proteomes" id="UP000663760"/>
    </source>
</evidence>
<proteinExistence type="predicted"/>
<reference evidence="2" key="1">
    <citation type="submission" date="2020-02" db="EMBL/GenBank/DDBJ databases">
        <authorList>
            <person name="Scholz U."/>
            <person name="Mascher M."/>
            <person name="Fiebig A."/>
        </authorList>
    </citation>
    <scope>NUCLEOTIDE SEQUENCE</scope>
</reference>
<protein>
    <submittedName>
        <fullName evidence="2">Uncharacterized protein</fullName>
    </submittedName>
</protein>
<organism evidence="2 3">
    <name type="scientific">Spirodela intermedia</name>
    <name type="common">Intermediate duckweed</name>
    <dbReference type="NCBI Taxonomy" id="51605"/>
    <lineage>
        <taxon>Eukaryota</taxon>
        <taxon>Viridiplantae</taxon>
        <taxon>Streptophyta</taxon>
        <taxon>Embryophyta</taxon>
        <taxon>Tracheophyta</taxon>
        <taxon>Spermatophyta</taxon>
        <taxon>Magnoliopsida</taxon>
        <taxon>Liliopsida</taxon>
        <taxon>Araceae</taxon>
        <taxon>Lemnoideae</taxon>
        <taxon>Spirodela</taxon>
    </lineage>
</organism>
<accession>A0A7I8JXP8</accession>
<sequence>MASSSPISMNTLRRSCLKSSSRRISPPFHSRSCPDTVNFVVLPALLSFKSCTGVISGGPAATQPPDPYFPSEVPGIDTPPEFEPPPGIEQPTWPDFPEPVTPPPPWPEIPVAPPPDVIPPEVTPPHVPHPEVPDPHAPPRPPSAGGGTAAGDARRRLRRAE</sequence>
<gene>
    <name evidence="2" type="ORF">SI8410_01000356</name>
</gene>
<dbReference type="AlphaFoldDB" id="A0A7I8JXP8"/>
<evidence type="ECO:0000256" key="1">
    <source>
        <dbReference type="SAM" id="MobiDB-lite"/>
    </source>
</evidence>
<name>A0A7I8JXP8_SPIIN</name>
<feature type="region of interest" description="Disordered" evidence="1">
    <location>
        <begin position="54"/>
        <end position="161"/>
    </location>
</feature>
<keyword evidence="3" id="KW-1185">Reference proteome</keyword>
<feature type="compositionally biased region" description="Pro residues" evidence="1">
    <location>
        <begin position="81"/>
        <end position="127"/>
    </location>
</feature>
<dbReference type="EMBL" id="LR746264">
    <property type="protein sequence ID" value="CAA7388054.1"/>
    <property type="molecule type" value="Genomic_DNA"/>
</dbReference>
<evidence type="ECO:0000313" key="2">
    <source>
        <dbReference type="EMBL" id="CAA7388054.1"/>
    </source>
</evidence>